<dbReference type="InterPro" id="IPR037917">
    <property type="entry name" value="Ypt35_PX"/>
</dbReference>
<feature type="compositionally biased region" description="Polar residues" evidence="10">
    <location>
        <begin position="63"/>
        <end position="75"/>
    </location>
</feature>
<feature type="region of interest" description="Disordered" evidence="10">
    <location>
        <begin position="1"/>
        <end position="45"/>
    </location>
</feature>
<evidence type="ECO:0000256" key="1">
    <source>
        <dbReference type="ARBA" id="ARBA00004148"/>
    </source>
</evidence>
<evidence type="ECO:0000256" key="9">
    <source>
        <dbReference type="ARBA" id="ARBA00033785"/>
    </source>
</evidence>
<dbReference type="Proteomes" id="UP001310594">
    <property type="component" value="Unassembled WGS sequence"/>
</dbReference>
<dbReference type="Pfam" id="PF00787">
    <property type="entry name" value="PX"/>
    <property type="match status" value="1"/>
</dbReference>
<evidence type="ECO:0000256" key="4">
    <source>
        <dbReference type="ARBA" id="ARBA00022554"/>
    </source>
</evidence>
<sequence length="282" mass="30994">MEREPPPSPDVERRSAATPGHVELVATASFPPHDPAVPDPPKQEGVDLELMQGSQLEEDVDAASSSSMLSGTTATLHDREDDGVKVPPNSNGDLTSPTLSTNTTDDEDDNSVSSPRHAYEEVPPFWSPRQNHGRTISTVSYHSIIEQTARNPIRLEDRSHETHSAAQGCWAQSVSLHDYTVVSGPTGIGAYIVWTITIRTLHGGDIELNKRYSEFDQLRTDLVASFPGAEAMIPKLPRKSVVSRFRPKFLDQRKAGLQQFLNCILLNPEFAASPVVKEFVFS</sequence>
<evidence type="ECO:0000256" key="2">
    <source>
        <dbReference type="ARBA" id="ARBA00004177"/>
    </source>
</evidence>
<feature type="domain" description="PX" evidence="11">
    <location>
        <begin position="172"/>
        <end position="282"/>
    </location>
</feature>
<dbReference type="SUPFAM" id="SSF64268">
    <property type="entry name" value="PX domain"/>
    <property type="match status" value="1"/>
</dbReference>
<dbReference type="InterPro" id="IPR001683">
    <property type="entry name" value="PX_dom"/>
</dbReference>
<evidence type="ECO:0000256" key="7">
    <source>
        <dbReference type="ARBA" id="ARBA00033728"/>
    </source>
</evidence>
<dbReference type="Gene3D" id="3.30.1520.10">
    <property type="entry name" value="Phox-like domain"/>
    <property type="match status" value="1"/>
</dbReference>
<dbReference type="PANTHER" id="PTHR10555">
    <property type="entry name" value="SORTING NEXIN"/>
    <property type="match status" value="1"/>
</dbReference>
<reference evidence="12" key="1">
    <citation type="submission" date="2023-08" db="EMBL/GenBank/DDBJ databases">
        <title>Black Yeasts Isolated from many extreme environments.</title>
        <authorList>
            <person name="Coleine C."/>
            <person name="Stajich J.E."/>
            <person name="Selbmann L."/>
        </authorList>
    </citation>
    <scope>NUCLEOTIDE SEQUENCE</scope>
    <source>
        <strain evidence="12">CCFEE 5810</strain>
    </source>
</reference>
<evidence type="ECO:0000256" key="8">
    <source>
        <dbReference type="ARBA" id="ARBA00033774"/>
    </source>
</evidence>
<name>A0AAN7W647_9PEZI</name>
<feature type="compositionally biased region" description="Basic and acidic residues" evidence="10">
    <location>
        <begin position="1"/>
        <end position="15"/>
    </location>
</feature>
<comment type="function">
    <text evidence="7">Recruits the lipid transfer protein VPS13 to endosomal and vacuolar membranes.</text>
</comment>
<keyword evidence="6" id="KW-0472">Membrane</keyword>
<comment type="similarity">
    <text evidence="3">Belongs to the YPT35 family.</text>
</comment>
<evidence type="ECO:0000313" key="12">
    <source>
        <dbReference type="EMBL" id="KAK5695234.1"/>
    </source>
</evidence>
<evidence type="ECO:0000256" key="10">
    <source>
        <dbReference type="SAM" id="MobiDB-lite"/>
    </source>
</evidence>
<feature type="compositionally biased region" description="Polar residues" evidence="10">
    <location>
        <begin position="88"/>
        <end position="97"/>
    </location>
</feature>
<dbReference type="PANTHER" id="PTHR10555:SF170">
    <property type="entry name" value="FI18122P1"/>
    <property type="match status" value="1"/>
</dbReference>
<organism evidence="12 13">
    <name type="scientific">Elasticomyces elasticus</name>
    <dbReference type="NCBI Taxonomy" id="574655"/>
    <lineage>
        <taxon>Eukaryota</taxon>
        <taxon>Fungi</taxon>
        <taxon>Dikarya</taxon>
        <taxon>Ascomycota</taxon>
        <taxon>Pezizomycotina</taxon>
        <taxon>Dothideomycetes</taxon>
        <taxon>Dothideomycetidae</taxon>
        <taxon>Mycosphaerellales</taxon>
        <taxon>Teratosphaeriaceae</taxon>
        <taxon>Elasticomyces</taxon>
    </lineage>
</organism>
<evidence type="ECO:0000256" key="5">
    <source>
        <dbReference type="ARBA" id="ARBA00022753"/>
    </source>
</evidence>
<dbReference type="GO" id="GO:0010008">
    <property type="term" value="C:endosome membrane"/>
    <property type="evidence" value="ECO:0007669"/>
    <property type="project" value="UniProtKB-SubCell"/>
</dbReference>
<proteinExistence type="inferred from homology"/>
<dbReference type="InterPro" id="IPR036871">
    <property type="entry name" value="PX_dom_sf"/>
</dbReference>
<dbReference type="GO" id="GO:0005774">
    <property type="term" value="C:vacuolar membrane"/>
    <property type="evidence" value="ECO:0007669"/>
    <property type="project" value="UniProtKB-SubCell"/>
</dbReference>
<evidence type="ECO:0000313" key="13">
    <source>
        <dbReference type="Proteomes" id="UP001310594"/>
    </source>
</evidence>
<accession>A0AAN7W647</accession>
<comment type="caution">
    <text evidence="12">The sequence shown here is derived from an EMBL/GenBank/DDBJ whole genome shotgun (WGS) entry which is preliminary data.</text>
</comment>
<dbReference type="EMBL" id="JAVRQU010000014">
    <property type="protein sequence ID" value="KAK5695234.1"/>
    <property type="molecule type" value="Genomic_DNA"/>
</dbReference>
<protein>
    <recommendedName>
        <fullName evidence="8">Endosomal/vacuolar adapter protein YPT35</fullName>
    </recommendedName>
    <alternativeName>
        <fullName evidence="9">PX domain-containing protein YPT35</fullName>
    </alternativeName>
</protein>
<evidence type="ECO:0000259" key="11">
    <source>
        <dbReference type="PROSITE" id="PS50195"/>
    </source>
</evidence>
<gene>
    <name evidence="12" type="primary">YPT35</name>
    <name evidence="12" type="ORF">LTR97_008740</name>
</gene>
<evidence type="ECO:0000256" key="6">
    <source>
        <dbReference type="ARBA" id="ARBA00023136"/>
    </source>
</evidence>
<dbReference type="CDD" id="cd07280">
    <property type="entry name" value="PX_YPT35"/>
    <property type="match status" value="1"/>
</dbReference>
<dbReference type="PROSITE" id="PS50195">
    <property type="entry name" value="PX"/>
    <property type="match status" value="1"/>
</dbReference>
<dbReference type="AlphaFoldDB" id="A0AAN7W647"/>
<keyword evidence="5" id="KW-0967">Endosome</keyword>
<dbReference type="GO" id="GO:0032266">
    <property type="term" value="F:phosphatidylinositol-3-phosphate binding"/>
    <property type="evidence" value="ECO:0007669"/>
    <property type="project" value="InterPro"/>
</dbReference>
<keyword evidence="4" id="KW-0926">Vacuole</keyword>
<evidence type="ECO:0000256" key="3">
    <source>
        <dbReference type="ARBA" id="ARBA00007426"/>
    </source>
</evidence>
<comment type="subcellular location">
    <subcellularLocation>
        <location evidence="2">Endosome</location>
    </subcellularLocation>
    <subcellularLocation>
        <location evidence="1">Vacuole membrane</location>
        <topology evidence="1">Peripheral membrane protein</topology>
    </subcellularLocation>
</comment>
<dbReference type="SMART" id="SM00312">
    <property type="entry name" value="PX"/>
    <property type="match status" value="1"/>
</dbReference>
<feature type="region of interest" description="Disordered" evidence="10">
    <location>
        <begin position="57"/>
        <end position="133"/>
    </location>
</feature>